<dbReference type="PRINTS" id="PR01814">
    <property type="entry name" value="ANNEXINPLANT"/>
</dbReference>
<feature type="binding site" evidence="6">
    <location>
        <position position="67"/>
    </location>
    <ligand>
        <name>Ca(2+)</name>
        <dbReference type="ChEBI" id="CHEBI:29108"/>
        <label>1</label>
    </ligand>
</feature>
<dbReference type="Pfam" id="PF00191">
    <property type="entry name" value="Annexin"/>
    <property type="match status" value="4"/>
</dbReference>
<evidence type="ECO:0000256" key="2">
    <source>
        <dbReference type="ARBA" id="ARBA00022737"/>
    </source>
</evidence>
<evidence type="ECO:0000256" key="6">
    <source>
        <dbReference type="PIRSR" id="PIRSR609118-1"/>
    </source>
</evidence>
<dbReference type="GO" id="GO:0009408">
    <property type="term" value="P:response to heat"/>
    <property type="evidence" value="ECO:0007669"/>
    <property type="project" value="TreeGrafter"/>
</dbReference>
<proteinExistence type="predicted"/>
<reference evidence="7" key="1">
    <citation type="journal article" date="2023" name="Plant J.">
        <title>The genome of the king protea, Protea cynaroides.</title>
        <authorList>
            <person name="Chang J."/>
            <person name="Duong T.A."/>
            <person name="Schoeman C."/>
            <person name="Ma X."/>
            <person name="Roodt D."/>
            <person name="Barker N."/>
            <person name="Li Z."/>
            <person name="Van de Peer Y."/>
            <person name="Mizrachi E."/>
        </authorList>
    </citation>
    <scope>NUCLEOTIDE SEQUENCE</scope>
    <source>
        <tissue evidence="7">Young leaves</tissue>
    </source>
</reference>
<dbReference type="OrthoDB" id="37886at2759"/>
<dbReference type="GO" id="GO:0005544">
    <property type="term" value="F:calcium-dependent phospholipid binding"/>
    <property type="evidence" value="ECO:0007669"/>
    <property type="project" value="UniProtKB-KW"/>
</dbReference>
<evidence type="ECO:0000256" key="5">
    <source>
        <dbReference type="ARBA" id="ARBA00023302"/>
    </source>
</evidence>
<gene>
    <name evidence="7" type="ORF">NE237_009423</name>
</gene>
<keyword evidence="5" id="KW-0111">Calcium/phospholipid-binding</keyword>
<dbReference type="InterPro" id="IPR001464">
    <property type="entry name" value="Annexin"/>
</dbReference>
<dbReference type="Gene3D" id="1.10.220.10">
    <property type="entry name" value="Annexin"/>
    <property type="match status" value="4"/>
</dbReference>
<dbReference type="GO" id="GO:0001786">
    <property type="term" value="F:phosphatidylserine binding"/>
    <property type="evidence" value="ECO:0007669"/>
    <property type="project" value="TreeGrafter"/>
</dbReference>
<evidence type="ECO:0000256" key="1">
    <source>
        <dbReference type="ARBA" id="ARBA00022723"/>
    </source>
</evidence>
<keyword evidence="4" id="KW-0041">Annexin</keyword>
<dbReference type="PRINTS" id="PR00196">
    <property type="entry name" value="ANNEXIN"/>
</dbReference>
<accession>A0A9Q0R0A5</accession>
<protein>
    <recommendedName>
        <fullName evidence="9">Annexin</fullName>
    </recommendedName>
</protein>
<dbReference type="GO" id="GO:0005886">
    <property type="term" value="C:plasma membrane"/>
    <property type="evidence" value="ECO:0007669"/>
    <property type="project" value="TreeGrafter"/>
</dbReference>
<feature type="binding site" evidence="6">
    <location>
        <position position="25"/>
    </location>
    <ligand>
        <name>Ca(2+)</name>
        <dbReference type="ChEBI" id="CHEBI:29108"/>
        <label>1</label>
    </ligand>
</feature>
<keyword evidence="3 6" id="KW-0106">Calcium</keyword>
<dbReference type="FunFam" id="1.10.220.10:FF:000006">
    <property type="entry name" value="Annexin"/>
    <property type="match status" value="1"/>
</dbReference>
<dbReference type="GO" id="GO:0005737">
    <property type="term" value="C:cytoplasm"/>
    <property type="evidence" value="ECO:0007669"/>
    <property type="project" value="TreeGrafter"/>
</dbReference>
<comment type="caution">
    <text evidence="7">The sequence shown here is derived from an EMBL/GenBank/DDBJ whole genome shotgun (WGS) entry which is preliminary data.</text>
</comment>
<keyword evidence="1 6" id="KW-0479">Metal-binding</keyword>
<feature type="binding site" evidence="6">
    <location>
        <position position="257"/>
    </location>
    <ligand>
        <name>Ca(2+)</name>
        <dbReference type="ChEBI" id="CHEBI:29108"/>
        <label>2</label>
    </ligand>
</feature>
<dbReference type="InterPro" id="IPR018502">
    <property type="entry name" value="Annexin_repeat"/>
</dbReference>
<sequence>MATLIAPDHPSPVEDAESLRKACEGWGTNEKVIISILGHRNSVQRKLIKQAYEEIYHEDLVKRLESELAGDFEKAVYRWMQDPPNRDAVLANVALRHVNQDYRAIIEIACINSPDELLAAKQAYHSLYKHSLEEDIATHTKGDFRKLLVALVGTYRYNGEEINASLAQSEANILHEAIRGSTFNQEEIIRILGTRSKAQLNATFNHYRDEHKISITKNLSGDTKDEFLGALHATIRCIYAPQKYLAKVLRNAISKTGADHDDLTRVIVRRAEKDLKDVKEFYYKRNSVPLDHAIGKATSGDYKAFLITLVGTEGH</sequence>
<dbReference type="FunFam" id="1.10.220.10:FF:000009">
    <property type="entry name" value="Annexin"/>
    <property type="match status" value="1"/>
</dbReference>
<dbReference type="GO" id="GO:0009651">
    <property type="term" value="P:response to salt stress"/>
    <property type="evidence" value="ECO:0007669"/>
    <property type="project" value="TreeGrafter"/>
</dbReference>
<dbReference type="InterPro" id="IPR037104">
    <property type="entry name" value="Annexin_sf"/>
</dbReference>
<evidence type="ECO:0000313" key="8">
    <source>
        <dbReference type="Proteomes" id="UP001141806"/>
    </source>
</evidence>
<dbReference type="GO" id="GO:0005509">
    <property type="term" value="F:calcium ion binding"/>
    <property type="evidence" value="ECO:0007669"/>
    <property type="project" value="InterPro"/>
</dbReference>
<dbReference type="PROSITE" id="PS51897">
    <property type="entry name" value="ANNEXIN_2"/>
    <property type="match status" value="4"/>
</dbReference>
<dbReference type="GO" id="GO:0009409">
    <property type="term" value="P:response to cold"/>
    <property type="evidence" value="ECO:0007669"/>
    <property type="project" value="TreeGrafter"/>
</dbReference>
<evidence type="ECO:0000256" key="4">
    <source>
        <dbReference type="ARBA" id="ARBA00023216"/>
    </source>
</evidence>
<dbReference type="FunFam" id="1.10.220.10:FF:000001">
    <property type="entry name" value="Annexin"/>
    <property type="match status" value="1"/>
</dbReference>
<feature type="binding site" evidence="6">
    <location>
        <position position="27"/>
    </location>
    <ligand>
        <name>Ca(2+)</name>
        <dbReference type="ChEBI" id="CHEBI:29108"/>
        <label>1</label>
    </ligand>
</feature>
<dbReference type="InterPro" id="IPR009118">
    <property type="entry name" value="AnnexinD_plant"/>
</dbReference>
<dbReference type="PANTHER" id="PTHR10502">
    <property type="entry name" value="ANNEXIN"/>
    <property type="match status" value="1"/>
</dbReference>
<dbReference type="EMBL" id="JAMYWD010000002">
    <property type="protein sequence ID" value="KAJ4978643.1"/>
    <property type="molecule type" value="Genomic_DNA"/>
</dbReference>
<dbReference type="SMART" id="SM00335">
    <property type="entry name" value="ANX"/>
    <property type="match status" value="4"/>
</dbReference>
<evidence type="ECO:0008006" key="9">
    <source>
        <dbReference type="Google" id="ProtNLM"/>
    </source>
</evidence>
<dbReference type="Proteomes" id="UP001141806">
    <property type="component" value="Unassembled WGS sequence"/>
</dbReference>
<keyword evidence="8" id="KW-1185">Reference proteome</keyword>
<name>A0A9Q0R0A5_9MAGN</name>
<keyword evidence="2" id="KW-0677">Repeat</keyword>
<dbReference type="PANTHER" id="PTHR10502:SF193">
    <property type="entry name" value="ANNEXIN D8"/>
    <property type="match status" value="1"/>
</dbReference>
<evidence type="ECO:0000256" key="3">
    <source>
        <dbReference type="ARBA" id="ARBA00022837"/>
    </source>
</evidence>
<evidence type="ECO:0000313" key="7">
    <source>
        <dbReference type="EMBL" id="KAJ4978643.1"/>
    </source>
</evidence>
<dbReference type="AlphaFoldDB" id="A0A9Q0R0A5"/>
<organism evidence="7 8">
    <name type="scientific">Protea cynaroides</name>
    <dbReference type="NCBI Taxonomy" id="273540"/>
    <lineage>
        <taxon>Eukaryota</taxon>
        <taxon>Viridiplantae</taxon>
        <taxon>Streptophyta</taxon>
        <taxon>Embryophyta</taxon>
        <taxon>Tracheophyta</taxon>
        <taxon>Spermatophyta</taxon>
        <taxon>Magnoliopsida</taxon>
        <taxon>Proteales</taxon>
        <taxon>Proteaceae</taxon>
        <taxon>Protea</taxon>
    </lineage>
</organism>
<dbReference type="GO" id="GO:0009414">
    <property type="term" value="P:response to water deprivation"/>
    <property type="evidence" value="ECO:0007669"/>
    <property type="project" value="TreeGrafter"/>
</dbReference>
<dbReference type="FunFam" id="1.10.220.10:FF:000008">
    <property type="entry name" value="Annexin"/>
    <property type="match status" value="1"/>
</dbReference>
<feature type="binding site" evidence="6">
    <location>
        <position position="298"/>
    </location>
    <ligand>
        <name>Ca(2+)</name>
        <dbReference type="ChEBI" id="CHEBI:29108"/>
        <label>3</label>
    </ligand>
</feature>
<dbReference type="SUPFAM" id="SSF47874">
    <property type="entry name" value="Annexin"/>
    <property type="match status" value="1"/>
</dbReference>
<feature type="binding site" evidence="6">
    <location>
        <position position="253"/>
    </location>
    <ligand>
        <name>Ca(2+)</name>
        <dbReference type="ChEBI" id="CHEBI:29108"/>
        <label>2</label>
    </ligand>
</feature>
<feature type="binding site" evidence="6">
    <location>
        <position position="255"/>
    </location>
    <ligand>
        <name>Ca(2+)</name>
        <dbReference type="ChEBI" id="CHEBI:29108"/>
        <label>2</label>
    </ligand>
</feature>